<dbReference type="RefSeq" id="WP_346823143.1">
    <property type="nucleotide sequence ID" value="NZ_JBDKWZ010000013.1"/>
</dbReference>
<gene>
    <name evidence="1" type="ORF">AAG747_20760</name>
</gene>
<dbReference type="Pfam" id="PF20050">
    <property type="entry name" value="DUF6452"/>
    <property type="match status" value="1"/>
</dbReference>
<keyword evidence="2" id="KW-1185">Reference proteome</keyword>
<accession>A0AAW9RZP0</accession>
<sequence>MKRLVFISFLMAYLCSSCNDCTPEVNPGTGLLVAFYSFNAEEKKYEQSNIDLAQVGGIANPQLLISRDTLLNKLALPLSEFADTTAFYFSYPESDEMDTLCVSYKRKVQVNSPDCFSYTEFSDVQIISSSFDSVFMESNIIDNDTLQKNNVQIFY</sequence>
<proteinExistence type="predicted"/>
<organism evidence="1 2">
    <name type="scientific">Rapidithrix thailandica</name>
    <dbReference type="NCBI Taxonomy" id="413964"/>
    <lineage>
        <taxon>Bacteria</taxon>
        <taxon>Pseudomonadati</taxon>
        <taxon>Bacteroidota</taxon>
        <taxon>Cytophagia</taxon>
        <taxon>Cytophagales</taxon>
        <taxon>Flammeovirgaceae</taxon>
        <taxon>Rapidithrix</taxon>
    </lineage>
</organism>
<evidence type="ECO:0000313" key="1">
    <source>
        <dbReference type="EMBL" id="MEN7550362.1"/>
    </source>
</evidence>
<dbReference type="Proteomes" id="UP001403385">
    <property type="component" value="Unassembled WGS sequence"/>
</dbReference>
<dbReference type="EMBL" id="JBDKWZ010000013">
    <property type="protein sequence ID" value="MEN7550362.1"/>
    <property type="molecule type" value="Genomic_DNA"/>
</dbReference>
<reference evidence="1 2" key="1">
    <citation type="submission" date="2024-04" db="EMBL/GenBank/DDBJ databases">
        <title>Novel genus in family Flammeovirgaceae.</title>
        <authorList>
            <person name="Nguyen T.H."/>
            <person name="Vuong T.Q."/>
            <person name="Le H."/>
            <person name="Kim S.-G."/>
        </authorList>
    </citation>
    <scope>NUCLEOTIDE SEQUENCE [LARGE SCALE GENOMIC DNA]</scope>
    <source>
        <strain evidence="1 2">JCM 23209</strain>
    </source>
</reference>
<dbReference type="InterPro" id="IPR045607">
    <property type="entry name" value="DUF6452"/>
</dbReference>
<evidence type="ECO:0000313" key="2">
    <source>
        <dbReference type="Proteomes" id="UP001403385"/>
    </source>
</evidence>
<name>A0AAW9RZP0_9BACT</name>
<protein>
    <submittedName>
        <fullName evidence="1">DUF6452 family protein</fullName>
    </submittedName>
</protein>
<comment type="caution">
    <text evidence="1">The sequence shown here is derived from an EMBL/GenBank/DDBJ whole genome shotgun (WGS) entry which is preliminary data.</text>
</comment>
<dbReference type="AlphaFoldDB" id="A0AAW9RZP0"/>